<dbReference type="AlphaFoldDB" id="X6N1G1"/>
<feature type="compositionally biased region" description="Basic and acidic residues" evidence="1">
    <location>
        <begin position="165"/>
        <end position="189"/>
    </location>
</feature>
<keyword evidence="3" id="KW-1185">Reference proteome</keyword>
<reference evidence="2 3" key="1">
    <citation type="journal article" date="2013" name="Curr. Biol.">
        <title>The Genome of the Foraminiferan Reticulomyxa filosa.</title>
        <authorList>
            <person name="Glockner G."/>
            <person name="Hulsmann N."/>
            <person name="Schleicher M."/>
            <person name="Noegel A.A."/>
            <person name="Eichinger L."/>
            <person name="Gallinger C."/>
            <person name="Pawlowski J."/>
            <person name="Sierra R."/>
            <person name="Euteneuer U."/>
            <person name="Pillet L."/>
            <person name="Moustafa A."/>
            <person name="Platzer M."/>
            <person name="Groth M."/>
            <person name="Szafranski K."/>
            <person name="Schliwa M."/>
        </authorList>
    </citation>
    <scope>NUCLEOTIDE SEQUENCE [LARGE SCALE GENOMIC DNA]</scope>
</reference>
<feature type="region of interest" description="Disordered" evidence="1">
    <location>
        <begin position="50"/>
        <end position="89"/>
    </location>
</feature>
<sequence>MKRSLEEINPENTMEPRSKKAKYWHLENEDKVVAKEGKQNKHPTTVINKEKKLKGKKLKQKKRDTFKQIKPIQKTGIAKTGPNDIRDKPSLHIDVNFFDHTYESILKSNPRKDNVESVEVKSGNTSNVSDSTKIIVRKLHEPILESNLSNEGIAKKNNGICPSSRIKEADKKKEKENEREKEDEDKYNSSEETQFENPEKQLRNEYSHLKEVQIFFSLSFFFLLWYI</sequence>
<proteinExistence type="predicted"/>
<dbReference type="Proteomes" id="UP000023152">
    <property type="component" value="Unassembled WGS sequence"/>
</dbReference>
<protein>
    <submittedName>
        <fullName evidence="2">Uncharacterized protein</fullName>
    </submittedName>
</protein>
<feature type="region of interest" description="Disordered" evidence="1">
    <location>
        <begin position="154"/>
        <end position="199"/>
    </location>
</feature>
<evidence type="ECO:0000313" key="3">
    <source>
        <dbReference type="Proteomes" id="UP000023152"/>
    </source>
</evidence>
<comment type="caution">
    <text evidence="2">The sequence shown here is derived from an EMBL/GenBank/DDBJ whole genome shotgun (WGS) entry which is preliminary data.</text>
</comment>
<accession>X6N1G1</accession>
<evidence type="ECO:0000313" key="2">
    <source>
        <dbReference type="EMBL" id="ETO19162.1"/>
    </source>
</evidence>
<dbReference type="EMBL" id="ASPP01013962">
    <property type="protein sequence ID" value="ETO19162.1"/>
    <property type="molecule type" value="Genomic_DNA"/>
</dbReference>
<evidence type="ECO:0000256" key="1">
    <source>
        <dbReference type="SAM" id="MobiDB-lite"/>
    </source>
</evidence>
<feature type="region of interest" description="Disordered" evidence="1">
    <location>
        <begin position="1"/>
        <end position="21"/>
    </location>
</feature>
<organism evidence="2 3">
    <name type="scientific">Reticulomyxa filosa</name>
    <dbReference type="NCBI Taxonomy" id="46433"/>
    <lineage>
        <taxon>Eukaryota</taxon>
        <taxon>Sar</taxon>
        <taxon>Rhizaria</taxon>
        <taxon>Retaria</taxon>
        <taxon>Foraminifera</taxon>
        <taxon>Monothalamids</taxon>
        <taxon>Reticulomyxidae</taxon>
        <taxon>Reticulomyxa</taxon>
    </lineage>
</organism>
<gene>
    <name evidence="2" type="ORF">RFI_18070</name>
</gene>
<feature type="compositionally biased region" description="Basic residues" evidence="1">
    <location>
        <begin position="51"/>
        <end position="64"/>
    </location>
</feature>
<name>X6N1G1_RETFI</name>